<protein>
    <submittedName>
        <fullName evidence="8">MFS transporter</fullName>
    </submittedName>
</protein>
<feature type="domain" description="Major facilitator superfamily (MFS) profile" evidence="7">
    <location>
        <begin position="247"/>
        <end position="436"/>
    </location>
</feature>
<evidence type="ECO:0000313" key="8">
    <source>
        <dbReference type="EMBL" id="NYS70329.1"/>
    </source>
</evidence>
<keyword evidence="2 6" id="KW-0812">Transmembrane</keyword>
<reference evidence="8 9" key="1">
    <citation type="submission" date="2020-07" db="EMBL/GenBank/DDBJ databases">
        <title>MOT database genomes.</title>
        <authorList>
            <person name="Joseph S."/>
            <person name="Aduse-Opoku J."/>
            <person name="Hashim A."/>
            <person name="Wade W."/>
            <person name="Curtis M."/>
        </authorList>
    </citation>
    <scope>NUCLEOTIDE SEQUENCE [LARGE SCALE GENOMIC DNA]</scope>
    <source>
        <strain evidence="8 9">WMus004</strain>
    </source>
</reference>
<feature type="region of interest" description="Disordered" evidence="5">
    <location>
        <begin position="200"/>
        <end position="233"/>
    </location>
</feature>
<keyword evidence="4 6" id="KW-0472">Membrane</keyword>
<dbReference type="RefSeq" id="WP_179901569.1">
    <property type="nucleotide sequence ID" value="NZ_JACBXV010000270.1"/>
</dbReference>
<dbReference type="GO" id="GO:0005886">
    <property type="term" value="C:plasma membrane"/>
    <property type="evidence" value="ECO:0007669"/>
    <property type="project" value="UniProtKB-SubCell"/>
</dbReference>
<feature type="transmembrane region" description="Helical" evidence="6">
    <location>
        <begin position="399"/>
        <end position="417"/>
    </location>
</feature>
<feature type="compositionally biased region" description="Low complexity" evidence="5">
    <location>
        <begin position="214"/>
        <end position="228"/>
    </location>
</feature>
<evidence type="ECO:0000256" key="6">
    <source>
        <dbReference type="SAM" id="Phobius"/>
    </source>
</evidence>
<evidence type="ECO:0000256" key="2">
    <source>
        <dbReference type="ARBA" id="ARBA00022692"/>
    </source>
</evidence>
<dbReference type="PANTHER" id="PTHR23542">
    <property type="match status" value="1"/>
</dbReference>
<dbReference type="PROSITE" id="PS50850">
    <property type="entry name" value="MFS"/>
    <property type="match status" value="1"/>
</dbReference>
<accession>A0A853EM54</accession>
<dbReference type="Pfam" id="PF07690">
    <property type="entry name" value="MFS_1"/>
    <property type="match status" value="2"/>
</dbReference>
<feature type="transmembrane region" description="Helical" evidence="6">
    <location>
        <begin position="247"/>
        <end position="269"/>
    </location>
</feature>
<feature type="transmembrane region" description="Helical" evidence="6">
    <location>
        <begin position="46"/>
        <end position="67"/>
    </location>
</feature>
<feature type="transmembrane region" description="Helical" evidence="6">
    <location>
        <begin position="281"/>
        <end position="301"/>
    </location>
</feature>
<dbReference type="InterPro" id="IPR011701">
    <property type="entry name" value="MFS"/>
</dbReference>
<feature type="transmembrane region" description="Helical" evidence="6">
    <location>
        <begin position="169"/>
        <end position="191"/>
    </location>
</feature>
<feature type="transmembrane region" description="Helical" evidence="6">
    <location>
        <begin position="370"/>
        <end position="393"/>
    </location>
</feature>
<evidence type="ECO:0000256" key="5">
    <source>
        <dbReference type="SAM" id="MobiDB-lite"/>
    </source>
</evidence>
<comment type="caution">
    <text evidence="8">The sequence shown here is derived from an EMBL/GenBank/DDBJ whole genome shotgun (WGS) entry which is preliminary data.</text>
</comment>
<feature type="transmembrane region" description="Helical" evidence="6">
    <location>
        <begin position="20"/>
        <end position="39"/>
    </location>
</feature>
<evidence type="ECO:0000313" key="9">
    <source>
        <dbReference type="Proteomes" id="UP000572528"/>
    </source>
</evidence>
<dbReference type="Proteomes" id="UP000572528">
    <property type="component" value="Unassembled WGS sequence"/>
</dbReference>
<dbReference type="PANTHER" id="PTHR23542:SF1">
    <property type="entry name" value="MAJOR FACILITATOR SUPERFAMILY (MFS) PROFILE DOMAIN-CONTAINING PROTEIN"/>
    <property type="match status" value="1"/>
</dbReference>
<evidence type="ECO:0000256" key="3">
    <source>
        <dbReference type="ARBA" id="ARBA00022989"/>
    </source>
</evidence>
<name>A0A853EM54_9ACTO</name>
<evidence type="ECO:0000259" key="7">
    <source>
        <dbReference type="PROSITE" id="PS50850"/>
    </source>
</evidence>
<gene>
    <name evidence="8" type="ORF">HZZ05_12575</name>
</gene>
<dbReference type="EMBL" id="JACBXV010000270">
    <property type="protein sequence ID" value="NYS70329.1"/>
    <property type="molecule type" value="Genomic_DNA"/>
</dbReference>
<organism evidence="8 9">
    <name type="scientific">Actinomyces bowdenii</name>
    <dbReference type="NCBI Taxonomy" id="131109"/>
    <lineage>
        <taxon>Bacteria</taxon>
        <taxon>Bacillati</taxon>
        <taxon>Actinomycetota</taxon>
        <taxon>Actinomycetes</taxon>
        <taxon>Actinomycetales</taxon>
        <taxon>Actinomycetaceae</taxon>
        <taxon>Actinomyces</taxon>
    </lineage>
</organism>
<evidence type="ECO:0000256" key="1">
    <source>
        <dbReference type="ARBA" id="ARBA00004651"/>
    </source>
</evidence>
<proteinExistence type="predicted"/>
<keyword evidence="3 6" id="KW-1133">Transmembrane helix</keyword>
<comment type="subcellular location">
    <subcellularLocation>
        <location evidence="1">Cell membrane</location>
        <topology evidence="1">Multi-pass membrane protein</topology>
    </subcellularLocation>
</comment>
<dbReference type="GO" id="GO:0022857">
    <property type="term" value="F:transmembrane transporter activity"/>
    <property type="evidence" value="ECO:0007669"/>
    <property type="project" value="InterPro"/>
</dbReference>
<feature type="transmembrane region" description="Helical" evidence="6">
    <location>
        <begin position="104"/>
        <end position="125"/>
    </location>
</feature>
<dbReference type="SUPFAM" id="SSF103473">
    <property type="entry name" value="MFS general substrate transporter"/>
    <property type="match status" value="1"/>
</dbReference>
<dbReference type="Gene3D" id="1.20.1250.20">
    <property type="entry name" value="MFS general substrate transporter like domains"/>
    <property type="match status" value="1"/>
</dbReference>
<feature type="transmembrane region" description="Helical" evidence="6">
    <location>
        <begin position="336"/>
        <end position="358"/>
    </location>
</feature>
<feature type="transmembrane region" description="Helical" evidence="6">
    <location>
        <begin position="79"/>
        <end position="97"/>
    </location>
</feature>
<evidence type="ECO:0000256" key="4">
    <source>
        <dbReference type="ARBA" id="ARBA00023136"/>
    </source>
</evidence>
<sequence>MASPYSRVLAHPGARSFSAAGLIARFPMSMVGISTILAVESIYEEYFAAGLVSAVNIVAVAIGAPLLARLVDARGQSRVMVPATLASGAALAGLIAATTMRMPLVVIVVLSALAGGLAGSMGSLVRARWTALLHTPEDIHTAFSLEAALDEVAFIIGPVLATALSTSPFLPVTSGWAAALVMQIVGGLWFLSQRATEPVPHAHGHAGGQEGEAAEAGDGAAPDGRGAASAGGGAPSAAPTRVLAHSAVLAIVLVFLASGAMFGALDIAVVSRTEEAGAPSAAGLLLAAWSAGSLTAALVYGSRSWGWPLWKQLLVGLVVFAAGTSTFLAAPGLVLLGVLMMITGMAIAPTITTGNNIIQVTVAPSQLTEGLAWVGTSLNIGVSLGSLLGGRVIDSAGSTGGFLVVTAFAWVALLVCLGRLRTLRQVRTSGSHLGTH</sequence>
<dbReference type="AlphaFoldDB" id="A0A853EM54"/>
<dbReference type="InterPro" id="IPR020846">
    <property type="entry name" value="MFS_dom"/>
</dbReference>
<feature type="transmembrane region" description="Helical" evidence="6">
    <location>
        <begin position="313"/>
        <end position="330"/>
    </location>
</feature>
<dbReference type="InterPro" id="IPR036259">
    <property type="entry name" value="MFS_trans_sf"/>
</dbReference>